<evidence type="ECO:0000256" key="1">
    <source>
        <dbReference type="ARBA" id="ARBA00008439"/>
    </source>
</evidence>
<dbReference type="NCBIfam" id="NF010217">
    <property type="entry name" value="PRK13678.1-4"/>
    <property type="match status" value="1"/>
</dbReference>
<dbReference type="EMBL" id="AMCK01000018">
    <property type="protein sequence ID" value="EKB44228.1"/>
    <property type="molecule type" value="Genomic_DNA"/>
</dbReference>
<proteinExistence type="inferred from homology"/>
<protein>
    <recommendedName>
        <fullName evidence="2">UPF0473 protein B857_03003</fullName>
    </recommendedName>
</protein>
<accession>K1L0N1</accession>
<dbReference type="NCBIfam" id="NF010215">
    <property type="entry name" value="PRK13678.1-2"/>
    <property type="match status" value="1"/>
</dbReference>
<keyword evidence="4" id="KW-1185">Reference proteome</keyword>
<evidence type="ECO:0000313" key="3">
    <source>
        <dbReference type="EMBL" id="EKB44228.1"/>
    </source>
</evidence>
<dbReference type="NCBIfam" id="NF010221">
    <property type="entry name" value="PRK13678.2-4"/>
    <property type="match status" value="1"/>
</dbReference>
<sequence>MPKYYEEVTIMSEQQNHITVVDENGNEQLCEILHTFDSEEFGKSYVLYSLVGAEEDEDGAVEIFASAFVPAENGEDGELTPIETEAEWDLIEEVLNQIEDELGEEE</sequence>
<organism evidence="3 4">
    <name type="scientific">Solibacillus isronensis B3W22</name>
    <dbReference type="NCBI Taxonomy" id="1224748"/>
    <lineage>
        <taxon>Bacteria</taxon>
        <taxon>Bacillati</taxon>
        <taxon>Bacillota</taxon>
        <taxon>Bacilli</taxon>
        <taxon>Bacillales</taxon>
        <taxon>Caryophanaceae</taxon>
        <taxon>Solibacillus</taxon>
    </lineage>
</organism>
<reference evidence="3 4" key="1">
    <citation type="journal article" date="2012" name="J. Bacteriol.">
        <title>Draft Genome Sequence of Bacillus isronensis Strain B3W22, Isolated from the Upper Atmosphere.</title>
        <authorList>
            <person name="Shivaji S."/>
            <person name="Ara S."/>
            <person name="Singh S.K."/>
            <person name="Bandi S."/>
            <person name="Singh A."/>
            <person name="Pinnaka A.K."/>
        </authorList>
    </citation>
    <scope>NUCLEOTIDE SEQUENCE [LARGE SCALE GENOMIC DNA]</scope>
    <source>
        <strain evidence="3 4">B3W22</strain>
    </source>
</reference>
<comment type="caution">
    <text evidence="3">The sequence shown here is derived from an EMBL/GenBank/DDBJ whole genome shotgun (WGS) entry which is preliminary data.</text>
</comment>
<dbReference type="PANTHER" id="PTHR40066">
    <property type="entry name" value="UPF0473 PROTEIN CBO2561/CLC_2432"/>
    <property type="match status" value="1"/>
</dbReference>
<gene>
    <name evidence="3" type="ORF">B857_03003</name>
</gene>
<dbReference type="PATRIC" id="fig|1224748.3.peg.2977"/>
<evidence type="ECO:0000256" key="2">
    <source>
        <dbReference type="HAMAP-Rule" id="MF_01448"/>
    </source>
</evidence>
<dbReference type="HAMAP" id="MF_01448">
    <property type="entry name" value="UPF0473"/>
    <property type="match status" value="1"/>
</dbReference>
<comment type="similarity">
    <text evidence="1 2">Belongs to the UPF0473 family.</text>
</comment>
<name>K1L0N1_9BACL</name>
<dbReference type="InterPro" id="IPR009711">
    <property type="entry name" value="UPF0473"/>
</dbReference>
<dbReference type="AlphaFoldDB" id="K1L0N1"/>
<dbReference type="Pfam" id="PF06949">
    <property type="entry name" value="DUF1292"/>
    <property type="match status" value="1"/>
</dbReference>
<dbReference type="Proteomes" id="UP000004738">
    <property type="component" value="Unassembled WGS sequence"/>
</dbReference>
<dbReference type="PANTHER" id="PTHR40066:SF1">
    <property type="entry name" value="UPF0473 PROTEIN CBO2561_CLC_2432"/>
    <property type="match status" value="1"/>
</dbReference>
<evidence type="ECO:0000313" key="4">
    <source>
        <dbReference type="Proteomes" id="UP000004738"/>
    </source>
</evidence>